<dbReference type="OrthoDB" id="9790596at2"/>
<feature type="active site" description="Proton donor" evidence="3">
    <location>
        <position position="169"/>
    </location>
</feature>
<dbReference type="RefSeq" id="WP_136392911.1">
    <property type="nucleotide sequence ID" value="NZ_SSND01000001.1"/>
</dbReference>
<evidence type="ECO:0000256" key="3">
    <source>
        <dbReference type="PIRSR" id="PIRSR633199-1"/>
    </source>
</evidence>
<feature type="binding site" evidence="4">
    <location>
        <position position="24"/>
    </location>
    <ligand>
        <name>substrate</name>
    </ligand>
</feature>
<dbReference type="AlphaFoldDB" id="A0A4S3MPU5"/>
<evidence type="ECO:0000256" key="1">
    <source>
        <dbReference type="ARBA" id="ARBA00008532"/>
    </source>
</evidence>
<dbReference type="Pfam" id="PF02274">
    <property type="entry name" value="ADI"/>
    <property type="match status" value="1"/>
</dbReference>
<dbReference type="GO" id="GO:0000052">
    <property type="term" value="P:citrulline metabolic process"/>
    <property type="evidence" value="ECO:0007669"/>
    <property type="project" value="TreeGrafter"/>
</dbReference>
<keyword evidence="6" id="KW-1185">Reference proteome</keyword>
<sequence>MTDRSFRFSHAITRAPAASIARGLRAVDTGTPDLARMQAHHADYIAALRSTGATVVELGPLDAYPDSVFVEDTALCLPEGAVVMRPGAPSRLGEAAEMAPQLEALYSRVRRIEGAASFIEGGDILTTETEILVGRSARTNAEGIAELARIVADWGHTVREVHTPPGVLHFKTDCSLLDGETILATERLDASGCFKGYRVIHTAPGEEAAANTIRFNDIVLMPAGFPRTRDALVAAGYDLREIGNSECAKLDGGMSCLSLRFTPS</sequence>
<feature type="binding site" evidence="4">
    <location>
        <position position="66"/>
    </location>
    <ligand>
        <name>substrate</name>
    </ligand>
</feature>
<feature type="binding site" evidence="4">
    <location>
        <position position="91"/>
    </location>
    <ligand>
        <name>substrate</name>
    </ligand>
</feature>
<feature type="binding site" evidence="4">
    <location>
        <position position="250"/>
    </location>
    <ligand>
        <name>substrate</name>
    </ligand>
</feature>
<accession>A0A4S3MPU5</accession>
<dbReference type="Gene3D" id="3.75.10.10">
    <property type="entry name" value="L-arginine/glycine Amidinotransferase, Chain A"/>
    <property type="match status" value="1"/>
</dbReference>
<dbReference type="GO" id="GO:0016403">
    <property type="term" value="F:dimethylargininase activity"/>
    <property type="evidence" value="ECO:0007669"/>
    <property type="project" value="TreeGrafter"/>
</dbReference>
<feature type="binding site" evidence="4">
    <location>
        <position position="138"/>
    </location>
    <ligand>
        <name>substrate</name>
    </ligand>
</feature>
<feature type="active site" description="Nucleophile" evidence="3">
    <location>
        <position position="256"/>
    </location>
</feature>
<dbReference type="Proteomes" id="UP000309450">
    <property type="component" value="Unassembled WGS sequence"/>
</dbReference>
<feature type="binding site" evidence="4">
    <location>
        <begin position="71"/>
        <end position="72"/>
    </location>
    <ligand>
        <name>substrate</name>
    </ligand>
</feature>
<evidence type="ECO:0000313" key="6">
    <source>
        <dbReference type="Proteomes" id="UP000309450"/>
    </source>
</evidence>
<protein>
    <submittedName>
        <fullName evidence="5">Dimethylarginine dimethylaminohydrolase</fullName>
    </submittedName>
</protein>
<dbReference type="GO" id="GO:0016597">
    <property type="term" value="F:amino acid binding"/>
    <property type="evidence" value="ECO:0007669"/>
    <property type="project" value="TreeGrafter"/>
</dbReference>
<evidence type="ECO:0000256" key="2">
    <source>
        <dbReference type="ARBA" id="ARBA00022801"/>
    </source>
</evidence>
<dbReference type="GO" id="GO:0045429">
    <property type="term" value="P:positive regulation of nitric oxide biosynthetic process"/>
    <property type="evidence" value="ECO:0007669"/>
    <property type="project" value="TreeGrafter"/>
</dbReference>
<dbReference type="EMBL" id="SSND01000001">
    <property type="protein sequence ID" value="THD84530.1"/>
    <property type="molecule type" value="Genomic_DNA"/>
</dbReference>
<dbReference type="GO" id="GO:0006525">
    <property type="term" value="P:arginine metabolic process"/>
    <property type="evidence" value="ECO:0007669"/>
    <property type="project" value="TreeGrafter"/>
</dbReference>
<evidence type="ECO:0000313" key="5">
    <source>
        <dbReference type="EMBL" id="THD84530.1"/>
    </source>
</evidence>
<gene>
    <name evidence="5" type="ORF">E7811_01955</name>
</gene>
<organism evidence="5 6">
    <name type="scientific">Aliigemmobacter aestuarii</name>
    <dbReference type="NCBI Taxonomy" id="1445661"/>
    <lineage>
        <taxon>Bacteria</taxon>
        <taxon>Pseudomonadati</taxon>
        <taxon>Pseudomonadota</taxon>
        <taxon>Alphaproteobacteria</taxon>
        <taxon>Rhodobacterales</taxon>
        <taxon>Paracoccaceae</taxon>
        <taxon>Aliigemmobacter</taxon>
    </lineage>
</organism>
<name>A0A4S3MPU5_9RHOB</name>
<comment type="caution">
    <text evidence="5">The sequence shown here is derived from an EMBL/GenBank/DDBJ whole genome shotgun (WGS) entry which is preliminary data.</text>
</comment>
<dbReference type="InterPro" id="IPR033199">
    <property type="entry name" value="DDAH-like"/>
</dbReference>
<keyword evidence="2 5" id="KW-0378">Hydrolase</keyword>
<evidence type="ECO:0000256" key="4">
    <source>
        <dbReference type="PIRSR" id="PIRSR633199-2"/>
    </source>
</evidence>
<proteinExistence type="inferred from homology"/>
<dbReference type="PANTHER" id="PTHR12737:SF9">
    <property type="entry name" value="DIMETHYLARGININASE"/>
    <property type="match status" value="1"/>
</dbReference>
<comment type="similarity">
    <text evidence="1">Belongs to the DDAH family.</text>
</comment>
<dbReference type="PANTHER" id="PTHR12737">
    <property type="entry name" value="DIMETHYLARGININE DIMETHYLAMINOHYDROLASE"/>
    <property type="match status" value="1"/>
</dbReference>
<reference evidence="5 6" key="1">
    <citation type="submission" date="2019-04" db="EMBL/GenBank/DDBJ databases">
        <title>Draft genome sequence of Gemmobacter aestuarii sp. nov.</title>
        <authorList>
            <person name="Hameed A."/>
            <person name="Lin S.-Y."/>
            <person name="Shahina M."/>
            <person name="Lai W.-A."/>
            <person name="Young C.-C."/>
        </authorList>
    </citation>
    <scope>NUCLEOTIDE SEQUENCE [LARGE SCALE GENOMIC DNA]</scope>
    <source>
        <strain evidence="5 6">CC-PW-75</strain>
    </source>
</reference>
<dbReference type="SUPFAM" id="SSF55909">
    <property type="entry name" value="Pentein"/>
    <property type="match status" value="1"/>
</dbReference>